<evidence type="ECO:0000259" key="2">
    <source>
        <dbReference type="Pfam" id="PF03732"/>
    </source>
</evidence>
<proteinExistence type="predicted"/>
<reference evidence="3 4" key="1">
    <citation type="journal article" date="2023" name="Hortic Res">
        <title>The complete reference genome for grapevine (Vitis vinifera L.) genetics and breeding.</title>
        <authorList>
            <person name="Shi X."/>
            <person name="Cao S."/>
            <person name="Wang X."/>
            <person name="Huang S."/>
            <person name="Wang Y."/>
            <person name="Liu Z."/>
            <person name="Liu W."/>
            <person name="Leng X."/>
            <person name="Peng Y."/>
            <person name="Wang N."/>
            <person name="Wang Y."/>
            <person name="Ma Z."/>
            <person name="Xu X."/>
            <person name="Zhang F."/>
            <person name="Xue H."/>
            <person name="Zhong H."/>
            <person name="Wang Y."/>
            <person name="Zhang K."/>
            <person name="Velt A."/>
            <person name="Avia K."/>
            <person name="Holtgrawe D."/>
            <person name="Grimplet J."/>
            <person name="Matus J.T."/>
            <person name="Ware D."/>
            <person name="Wu X."/>
            <person name="Wang H."/>
            <person name="Liu C."/>
            <person name="Fang Y."/>
            <person name="Rustenholz C."/>
            <person name="Cheng Z."/>
            <person name="Xiao H."/>
            <person name="Zhou Y."/>
        </authorList>
    </citation>
    <scope>NUCLEOTIDE SEQUENCE [LARGE SCALE GENOMIC DNA]</scope>
    <source>
        <strain evidence="4">cv. Pinot noir / PN40024</strain>
        <tissue evidence="3">Leaf</tissue>
    </source>
</reference>
<dbReference type="EMBL" id="CP126660">
    <property type="protein sequence ID" value="WKA01835.1"/>
    <property type="molecule type" value="Genomic_DNA"/>
</dbReference>
<feature type="region of interest" description="Disordered" evidence="1">
    <location>
        <begin position="24"/>
        <end position="63"/>
    </location>
</feature>
<dbReference type="Proteomes" id="UP001227230">
    <property type="component" value="Chromosome 13"/>
</dbReference>
<dbReference type="PANTHER" id="PTHR33223:SF8">
    <property type="entry name" value="OS04G0172440 PROTEIN"/>
    <property type="match status" value="1"/>
</dbReference>
<dbReference type="InterPro" id="IPR005162">
    <property type="entry name" value="Retrotrans_gag_dom"/>
</dbReference>
<organism evidence="3 4">
    <name type="scientific">Vitis vinifera</name>
    <name type="common">Grape</name>
    <dbReference type="NCBI Taxonomy" id="29760"/>
    <lineage>
        <taxon>Eukaryota</taxon>
        <taxon>Viridiplantae</taxon>
        <taxon>Streptophyta</taxon>
        <taxon>Embryophyta</taxon>
        <taxon>Tracheophyta</taxon>
        <taxon>Spermatophyta</taxon>
        <taxon>Magnoliopsida</taxon>
        <taxon>eudicotyledons</taxon>
        <taxon>Gunneridae</taxon>
        <taxon>Pentapetalae</taxon>
        <taxon>rosids</taxon>
        <taxon>Vitales</taxon>
        <taxon>Vitaceae</taxon>
        <taxon>Viteae</taxon>
        <taxon>Vitis</taxon>
    </lineage>
</organism>
<evidence type="ECO:0000313" key="4">
    <source>
        <dbReference type="Proteomes" id="UP001227230"/>
    </source>
</evidence>
<dbReference type="PANTHER" id="PTHR33223">
    <property type="entry name" value="CCHC-TYPE DOMAIN-CONTAINING PROTEIN"/>
    <property type="match status" value="1"/>
</dbReference>
<gene>
    <name evidence="3" type="ORF">VitviT2T_020092</name>
</gene>
<protein>
    <recommendedName>
        <fullName evidence="2">Retrotransposon gag domain-containing protein</fullName>
    </recommendedName>
</protein>
<sequence length="215" mass="24544">MDQQVVTMDQFTATMASIQEALASLRQEISGQQSRPPTVQDETSYDSHPHPPPPPVPSVPQASPYILHGHSEIVPPAVVQTTVVDDAHARMDCLKQRMRQMRVSDRSIVWDDFEGMPIASLPAKFRMPDIKRYTIISCPRIHLRLYSTVMRAHGLDESQMITLFPLSLSGTAQRWFASLKSSRRRTWDDLAQEFLRQFSFNTVVDVSRRKLEALR</sequence>
<accession>A0ABY9D2Y5</accession>
<dbReference type="Pfam" id="PF03732">
    <property type="entry name" value="Retrotrans_gag"/>
    <property type="match status" value="1"/>
</dbReference>
<evidence type="ECO:0000256" key="1">
    <source>
        <dbReference type="SAM" id="MobiDB-lite"/>
    </source>
</evidence>
<feature type="domain" description="Retrotransposon gag" evidence="2">
    <location>
        <begin position="163"/>
        <end position="215"/>
    </location>
</feature>
<keyword evidence="4" id="KW-1185">Reference proteome</keyword>
<feature type="compositionally biased region" description="Polar residues" evidence="1">
    <location>
        <begin position="27"/>
        <end position="42"/>
    </location>
</feature>
<evidence type="ECO:0000313" key="3">
    <source>
        <dbReference type="EMBL" id="WKA01835.1"/>
    </source>
</evidence>
<name>A0ABY9D2Y5_VITVI</name>